<dbReference type="GO" id="GO:0043022">
    <property type="term" value="F:ribosome binding"/>
    <property type="evidence" value="ECO:0007669"/>
    <property type="project" value="TreeGrafter"/>
</dbReference>
<dbReference type="OrthoDB" id="9767721at2"/>
<dbReference type="InterPro" id="IPR036611">
    <property type="entry name" value="Trigger_fac_ribosome-bd_sf"/>
</dbReference>
<sequence>MATITQSEVAPLHQQLHVTIKKEDYLPAFEKALKEHSKKANIPGFRKGMVPAGLVKKMYGSSLFVDEVLRQVDQQVNQYLTSSKVDIFANPIPVQMDLQQIDMNKPADYEFVFEMGLKPAIQLPDLKSTAVKRYTITVDDAMVNEEVERMQQRYGNMTEPEAVESDENVLNLTFTETDAAGNAIAGGIRKDNSVLVRYFKESFRPNLMGKKKGDTLHIAFDEAFGAPEAEWILSDLGIDSGKDRFFNLEITKVGFIEKRELNAEFFAQLFPNDNITTEEEFRARVKTELEGQWATESRNQLHHSLYHVLLDNTRVDFPQEFLKRWLKTQGENNTPKTDEQVEAEFPQFLNQLKWSLITDKIATDASIEVKPEDLRAFSKQQLLGYMGVNAIDEEAEWVTTYIDRMMKDRKYVEDAWNRIQTEKIFQWIESNSNAQDTPISREDFVKMNQEHNHAHH</sequence>
<dbReference type="AlphaFoldDB" id="A0A4R1BBI7"/>
<dbReference type="SUPFAM" id="SSF109998">
    <property type="entry name" value="Triger factor/SurA peptide-binding domain-like"/>
    <property type="match status" value="1"/>
</dbReference>
<keyword evidence="2" id="KW-0413">Isomerase</keyword>
<dbReference type="InterPro" id="IPR037041">
    <property type="entry name" value="Trigger_fac_C_sf"/>
</dbReference>
<feature type="domain" description="Trigger factor ribosome-binding bacterial" evidence="1">
    <location>
        <begin position="4"/>
        <end position="150"/>
    </location>
</feature>
<dbReference type="InterPro" id="IPR027304">
    <property type="entry name" value="Trigger_fact/SurA_dom_sf"/>
</dbReference>
<accession>A0A4R1BBI7</accession>
<dbReference type="GO" id="GO:0044183">
    <property type="term" value="F:protein folding chaperone"/>
    <property type="evidence" value="ECO:0007669"/>
    <property type="project" value="TreeGrafter"/>
</dbReference>
<dbReference type="GO" id="GO:0051083">
    <property type="term" value="P:'de novo' cotranslational protein folding"/>
    <property type="evidence" value="ECO:0007669"/>
    <property type="project" value="TreeGrafter"/>
</dbReference>
<keyword evidence="3" id="KW-1185">Reference proteome</keyword>
<dbReference type="EMBL" id="SJZI01000042">
    <property type="protein sequence ID" value="TCJ14359.1"/>
    <property type="molecule type" value="Genomic_DNA"/>
</dbReference>
<evidence type="ECO:0000313" key="2">
    <source>
        <dbReference type="EMBL" id="TCJ14359.1"/>
    </source>
</evidence>
<evidence type="ECO:0000313" key="3">
    <source>
        <dbReference type="Proteomes" id="UP000295334"/>
    </source>
</evidence>
<protein>
    <submittedName>
        <fullName evidence="2">Trigger factor</fullName>
        <ecNumber evidence="2">5.2.1.8</ecNumber>
    </submittedName>
</protein>
<proteinExistence type="predicted"/>
<dbReference type="EC" id="5.2.1.8" evidence="2"/>
<reference evidence="2 3" key="1">
    <citation type="submission" date="2019-03" db="EMBL/GenBank/DDBJ databases">
        <authorList>
            <person name="Kim M.K.M."/>
        </authorList>
    </citation>
    <scope>NUCLEOTIDE SEQUENCE [LARGE SCALE GENOMIC DNA]</scope>
    <source>
        <strain evidence="2 3">17J68-12</strain>
    </source>
</reference>
<dbReference type="GO" id="GO:0015031">
    <property type="term" value="P:protein transport"/>
    <property type="evidence" value="ECO:0007669"/>
    <property type="project" value="InterPro"/>
</dbReference>
<gene>
    <name evidence="2" type="primary">tig</name>
    <name evidence="2" type="ORF">EPD60_10200</name>
</gene>
<dbReference type="Pfam" id="PF05697">
    <property type="entry name" value="Trigger_N"/>
    <property type="match status" value="1"/>
</dbReference>
<dbReference type="Proteomes" id="UP000295334">
    <property type="component" value="Unassembled WGS sequence"/>
</dbReference>
<dbReference type="PANTHER" id="PTHR30560:SF3">
    <property type="entry name" value="TRIGGER FACTOR-LIKE PROTEIN TIG, CHLOROPLASTIC"/>
    <property type="match status" value="1"/>
</dbReference>
<name>A0A4R1BBI7_9BACT</name>
<dbReference type="GO" id="GO:0003755">
    <property type="term" value="F:peptidyl-prolyl cis-trans isomerase activity"/>
    <property type="evidence" value="ECO:0007669"/>
    <property type="project" value="UniProtKB-EC"/>
</dbReference>
<dbReference type="NCBIfam" id="TIGR00115">
    <property type="entry name" value="tig"/>
    <property type="match status" value="1"/>
</dbReference>
<organism evidence="2 3">
    <name type="scientific">Flaviaesturariibacter flavus</name>
    <dbReference type="NCBI Taxonomy" id="2502780"/>
    <lineage>
        <taxon>Bacteria</taxon>
        <taxon>Pseudomonadati</taxon>
        <taxon>Bacteroidota</taxon>
        <taxon>Chitinophagia</taxon>
        <taxon>Chitinophagales</taxon>
        <taxon>Chitinophagaceae</taxon>
        <taxon>Flaviaestuariibacter</taxon>
    </lineage>
</organism>
<dbReference type="RefSeq" id="WP_131449350.1">
    <property type="nucleotide sequence ID" value="NZ_SJZI01000042.1"/>
</dbReference>
<dbReference type="InterPro" id="IPR005215">
    <property type="entry name" value="Trig_fac"/>
</dbReference>
<dbReference type="GO" id="GO:0043335">
    <property type="term" value="P:protein unfolding"/>
    <property type="evidence" value="ECO:0007669"/>
    <property type="project" value="TreeGrafter"/>
</dbReference>
<comment type="caution">
    <text evidence="2">The sequence shown here is derived from an EMBL/GenBank/DDBJ whole genome shotgun (WGS) entry which is preliminary data.</text>
</comment>
<dbReference type="Gene3D" id="3.30.70.1050">
    <property type="entry name" value="Trigger factor ribosome-binding domain"/>
    <property type="match status" value="1"/>
</dbReference>
<dbReference type="PIRSF" id="PIRSF003095">
    <property type="entry name" value="Trigger_factor"/>
    <property type="match status" value="1"/>
</dbReference>
<dbReference type="PANTHER" id="PTHR30560">
    <property type="entry name" value="TRIGGER FACTOR CHAPERONE AND PEPTIDYL-PROLYL CIS/TRANS ISOMERASE"/>
    <property type="match status" value="1"/>
</dbReference>
<dbReference type="SUPFAM" id="SSF102735">
    <property type="entry name" value="Trigger factor ribosome-binding domain"/>
    <property type="match status" value="1"/>
</dbReference>
<evidence type="ECO:0000259" key="1">
    <source>
        <dbReference type="Pfam" id="PF05697"/>
    </source>
</evidence>
<dbReference type="Gene3D" id="1.10.3120.10">
    <property type="entry name" value="Trigger factor, C-terminal domain"/>
    <property type="match status" value="1"/>
</dbReference>
<dbReference type="InterPro" id="IPR008881">
    <property type="entry name" value="Trigger_fac_ribosome-bd_bac"/>
</dbReference>